<gene>
    <name evidence="1" type="ORF">ZIOFF_022509</name>
</gene>
<protein>
    <submittedName>
        <fullName evidence="1">Uncharacterized protein</fullName>
    </submittedName>
</protein>
<dbReference type="Proteomes" id="UP000734854">
    <property type="component" value="Unassembled WGS sequence"/>
</dbReference>
<accession>A0A8J5LHF4</accession>
<reference evidence="1 2" key="1">
    <citation type="submission" date="2020-08" db="EMBL/GenBank/DDBJ databases">
        <title>Plant Genome Project.</title>
        <authorList>
            <person name="Zhang R.-G."/>
        </authorList>
    </citation>
    <scope>NUCLEOTIDE SEQUENCE [LARGE SCALE GENOMIC DNA]</scope>
    <source>
        <tissue evidence="1">Rhizome</tissue>
    </source>
</reference>
<organism evidence="1 2">
    <name type="scientific">Zingiber officinale</name>
    <name type="common">Ginger</name>
    <name type="synonym">Amomum zingiber</name>
    <dbReference type="NCBI Taxonomy" id="94328"/>
    <lineage>
        <taxon>Eukaryota</taxon>
        <taxon>Viridiplantae</taxon>
        <taxon>Streptophyta</taxon>
        <taxon>Embryophyta</taxon>
        <taxon>Tracheophyta</taxon>
        <taxon>Spermatophyta</taxon>
        <taxon>Magnoliopsida</taxon>
        <taxon>Liliopsida</taxon>
        <taxon>Zingiberales</taxon>
        <taxon>Zingiberaceae</taxon>
        <taxon>Zingiber</taxon>
    </lineage>
</organism>
<sequence>MQERASIVPAEVLYHSRRDDVHHRRKPAGLYHPQHHANCWRFVGDFYRNIQLSILTRGYEQWRNSEANLLITRGLVGRLSNTPNVGFAYTIQGVVDYLTSHGVRALPGRRYSTSTLQGLNWVIQPTQLAIPMQPSEVNSNNLIDGRISLSFSNYRAALAAKLPYYNNQDEEVQSDEDGSQAPQIATVLTKGEAI</sequence>
<name>A0A8J5LHF4_ZINOF</name>
<evidence type="ECO:0000313" key="1">
    <source>
        <dbReference type="EMBL" id="KAG6519020.1"/>
    </source>
</evidence>
<dbReference type="AlphaFoldDB" id="A0A8J5LHF4"/>
<dbReference type="EMBL" id="JACMSC010000006">
    <property type="protein sequence ID" value="KAG6519020.1"/>
    <property type="molecule type" value="Genomic_DNA"/>
</dbReference>
<evidence type="ECO:0000313" key="2">
    <source>
        <dbReference type="Proteomes" id="UP000734854"/>
    </source>
</evidence>
<comment type="caution">
    <text evidence="1">The sequence shown here is derived from an EMBL/GenBank/DDBJ whole genome shotgun (WGS) entry which is preliminary data.</text>
</comment>
<keyword evidence="2" id="KW-1185">Reference proteome</keyword>
<proteinExistence type="predicted"/>